<evidence type="ECO:0000256" key="1">
    <source>
        <dbReference type="ARBA" id="ARBA00022555"/>
    </source>
</evidence>
<evidence type="ECO:0000256" key="4">
    <source>
        <dbReference type="ARBA" id="ARBA00022917"/>
    </source>
</evidence>
<dbReference type="HAMAP" id="MF_00871">
    <property type="entry name" value="RqcP"/>
    <property type="match status" value="1"/>
</dbReference>
<comment type="caution">
    <text evidence="7">The sequence shown here is derived from an EMBL/GenBank/DDBJ whole genome shotgun (WGS) entry which is preliminary data.</text>
</comment>
<dbReference type="PIRSF" id="PIRSF038881">
    <property type="entry name" value="RNAbp_HP1423"/>
    <property type="match status" value="1"/>
</dbReference>
<dbReference type="InterPro" id="IPR025490">
    <property type="entry name" value="RqcP"/>
</dbReference>
<sequence length="81" mass="9007">MRIDKYLKNARLIKRRTIAKEACEQGKITINDKLAKPGSEVAIGDQITMSLGSKTIAVKVTGLEEHVTKESAKDLYEMISE</sequence>
<gene>
    <name evidence="5" type="primary">rqcP</name>
    <name evidence="7" type="ORF">JOC49_001445</name>
</gene>
<dbReference type="SUPFAM" id="SSF55174">
    <property type="entry name" value="Alpha-L RNA-binding motif"/>
    <property type="match status" value="1"/>
</dbReference>
<organism evidence="7 8">
    <name type="scientific">Fusibacter tunisiensis</name>
    <dbReference type="NCBI Taxonomy" id="1008308"/>
    <lineage>
        <taxon>Bacteria</taxon>
        <taxon>Bacillati</taxon>
        <taxon>Bacillota</taxon>
        <taxon>Clostridia</taxon>
        <taxon>Eubacteriales</taxon>
        <taxon>Eubacteriales Family XII. Incertae Sedis</taxon>
        <taxon>Fusibacter</taxon>
    </lineage>
</organism>
<dbReference type="Proteomes" id="UP000767854">
    <property type="component" value="Unassembled WGS sequence"/>
</dbReference>
<evidence type="ECO:0000256" key="5">
    <source>
        <dbReference type="HAMAP-Rule" id="MF_00871"/>
    </source>
</evidence>
<dbReference type="InterPro" id="IPR036986">
    <property type="entry name" value="S4_RNA-bd_sf"/>
</dbReference>
<evidence type="ECO:0000259" key="6">
    <source>
        <dbReference type="SMART" id="SM00363"/>
    </source>
</evidence>
<dbReference type="SMART" id="SM00363">
    <property type="entry name" value="S4"/>
    <property type="match status" value="1"/>
</dbReference>
<feature type="domain" description="RNA-binding S4" evidence="6">
    <location>
        <begin position="1"/>
        <end position="61"/>
    </location>
</feature>
<keyword evidence="1 5" id="KW-0820">tRNA-binding</keyword>
<dbReference type="Pfam" id="PF01479">
    <property type="entry name" value="S4"/>
    <property type="match status" value="1"/>
</dbReference>
<evidence type="ECO:0000313" key="8">
    <source>
        <dbReference type="Proteomes" id="UP000767854"/>
    </source>
</evidence>
<keyword evidence="2 5" id="KW-0699">rRNA-binding</keyword>
<reference evidence="7 8" key="1">
    <citation type="submission" date="2021-01" db="EMBL/GenBank/DDBJ databases">
        <title>Genomic Encyclopedia of Type Strains, Phase IV (KMG-IV): sequencing the most valuable type-strain genomes for metagenomic binning, comparative biology and taxonomic classification.</title>
        <authorList>
            <person name="Goeker M."/>
        </authorList>
    </citation>
    <scope>NUCLEOTIDE SEQUENCE [LARGE SCALE GENOMIC DNA]</scope>
    <source>
        <strain evidence="7 8">DSM 24436</strain>
    </source>
</reference>
<comment type="similarity">
    <text evidence="5">Belongs to the RqcP family.</text>
</comment>
<dbReference type="EMBL" id="JAFBDT010000009">
    <property type="protein sequence ID" value="MBM7561904.1"/>
    <property type="molecule type" value="Genomic_DNA"/>
</dbReference>
<dbReference type="Gene3D" id="3.10.290.10">
    <property type="entry name" value="RNA-binding S4 domain"/>
    <property type="match status" value="1"/>
</dbReference>
<dbReference type="PROSITE" id="PS50889">
    <property type="entry name" value="S4"/>
    <property type="match status" value="1"/>
</dbReference>
<protein>
    <recommendedName>
        <fullName evidence="5">RQC P-site tRNA stabilizing factor</fullName>
        <shortName evidence="5">RqcP</shortName>
    </recommendedName>
    <alternativeName>
        <fullName evidence="5">Ribosome-associated protein quality control protein P</fullName>
    </alternativeName>
</protein>
<dbReference type="CDD" id="cd00165">
    <property type="entry name" value="S4"/>
    <property type="match status" value="1"/>
</dbReference>
<evidence type="ECO:0000256" key="2">
    <source>
        <dbReference type="ARBA" id="ARBA00022730"/>
    </source>
</evidence>
<keyword evidence="8" id="KW-1185">Reference proteome</keyword>
<keyword evidence="3 5" id="KW-0694">RNA-binding</keyword>
<comment type="function">
    <text evidence="5">Key component of the ribosome quality control system (RQC), a ribosome-associated complex that mediates the extraction of incompletely synthesized nascent chains from stalled ribosomes and their subsequent degradation. RqcH recruits Ala-charged tRNA, and with RqcP directs the elongation of stalled nascent chains on 50S ribosomal subunits, leading to non-templated C-terminal alanine extensions (Ala tail). The Ala tail promotes nascent chain degradation. RqcP is associated with the translocation-like movement of the peptidyl-tRNA from the A-site into the P-site.</text>
</comment>
<dbReference type="InterPro" id="IPR002942">
    <property type="entry name" value="S4_RNA-bd"/>
</dbReference>
<keyword evidence="7" id="KW-0346">Stress response</keyword>
<name>A0ABS2MR90_9FIRM</name>
<evidence type="ECO:0000256" key="3">
    <source>
        <dbReference type="ARBA" id="ARBA00022884"/>
    </source>
</evidence>
<proteinExistence type="inferred from homology"/>
<evidence type="ECO:0000313" key="7">
    <source>
        <dbReference type="EMBL" id="MBM7561904.1"/>
    </source>
</evidence>
<dbReference type="RefSeq" id="WP_204663853.1">
    <property type="nucleotide sequence ID" value="NZ_JAFBDT010000009.1"/>
</dbReference>
<comment type="subunit">
    <text evidence="5">Associates with stalled 50S ribosomal subunits. Binds to RqcH, 23S rRNA and the P-site tRNA. Does not require RqcH for association with 50S subunits.</text>
</comment>
<keyword evidence="4 5" id="KW-0648">Protein biosynthesis</keyword>
<accession>A0ABS2MR90</accession>